<evidence type="ECO:0000313" key="4">
    <source>
        <dbReference type="EMBL" id="MPN37797.1"/>
    </source>
</evidence>
<dbReference type="EMBL" id="VSSQ01092660">
    <property type="protein sequence ID" value="MPN37797.1"/>
    <property type="molecule type" value="Genomic_DNA"/>
</dbReference>
<gene>
    <name evidence="4" type="primary">betB_7</name>
    <name evidence="4" type="ORF">SDC9_185318</name>
</gene>
<accession>A0A645HFH7</accession>
<dbReference type="InterPro" id="IPR012394">
    <property type="entry name" value="Aldehyde_DH_NAD(P)"/>
</dbReference>
<evidence type="ECO:0000259" key="3">
    <source>
        <dbReference type="Pfam" id="PF00171"/>
    </source>
</evidence>
<dbReference type="Gene3D" id="3.40.309.10">
    <property type="entry name" value="Aldehyde Dehydrogenase, Chain A, domain 2"/>
    <property type="match status" value="1"/>
</dbReference>
<dbReference type="GO" id="GO:0006081">
    <property type="term" value="P:aldehyde metabolic process"/>
    <property type="evidence" value="ECO:0007669"/>
    <property type="project" value="InterPro"/>
</dbReference>
<name>A0A645HFH7_9ZZZZ</name>
<comment type="caution">
    <text evidence="4">The sequence shown here is derived from an EMBL/GenBank/DDBJ whole genome shotgun (WGS) entry which is preliminary data.</text>
</comment>
<dbReference type="InterPro" id="IPR016161">
    <property type="entry name" value="Ald_DH/histidinol_DH"/>
</dbReference>
<keyword evidence="2 4" id="KW-0560">Oxidoreductase</keyword>
<dbReference type="PANTHER" id="PTHR43570">
    <property type="entry name" value="ALDEHYDE DEHYDROGENASE"/>
    <property type="match status" value="1"/>
</dbReference>
<dbReference type="Gene3D" id="3.40.605.10">
    <property type="entry name" value="Aldehyde Dehydrogenase, Chain A, domain 1"/>
    <property type="match status" value="1"/>
</dbReference>
<dbReference type="InterPro" id="IPR015590">
    <property type="entry name" value="Aldehyde_DH_dom"/>
</dbReference>
<dbReference type="GO" id="GO:0008802">
    <property type="term" value="F:betaine-aldehyde dehydrogenase (NAD+) activity"/>
    <property type="evidence" value="ECO:0007669"/>
    <property type="project" value="UniProtKB-EC"/>
</dbReference>
<evidence type="ECO:0000256" key="2">
    <source>
        <dbReference type="ARBA" id="ARBA00023002"/>
    </source>
</evidence>
<sequence>MLAGQRIAIGGETDRQRRFIAPTMLELNSPYSPIMQEEIFGPILPVLTYTELDTCLDFIRKRPKPLALYLFTANPATEDRVLNTCSFGGGCINDTIIHLATCHMPFGGVGASGLGSYHGKQSFDTFTHYRSIVKKSTWLDLPMRYFPYTESKLRMIRKFMK</sequence>
<dbReference type="AlphaFoldDB" id="A0A645HFH7"/>
<dbReference type="PANTHER" id="PTHR43570:SF16">
    <property type="entry name" value="ALDEHYDE DEHYDROGENASE TYPE III, ISOFORM Q"/>
    <property type="match status" value="1"/>
</dbReference>
<dbReference type="InterPro" id="IPR016163">
    <property type="entry name" value="Ald_DH_C"/>
</dbReference>
<dbReference type="GO" id="GO:0005737">
    <property type="term" value="C:cytoplasm"/>
    <property type="evidence" value="ECO:0007669"/>
    <property type="project" value="TreeGrafter"/>
</dbReference>
<dbReference type="Pfam" id="PF00171">
    <property type="entry name" value="Aldedh"/>
    <property type="match status" value="1"/>
</dbReference>
<reference evidence="4" key="1">
    <citation type="submission" date="2019-08" db="EMBL/GenBank/DDBJ databases">
        <authorList>
            <person name="Kucharzyk K."/>
            <person name="Murdoch R.W."/>
            <person name="Higgins S."/>
            <person name="Loffler F."/>
        </authorList>
    </citation>
    <scope>NUCLEOTIDE SEQUENCE</scope>
</reference>
<feature type="domain" description="Aldehyde dehydrogenase" evidence="3">
    <location>
        <begin position="4"/>
        <end position="131"/>
    </location>
</feature>
<proteinExistence type="inferred from homology"/>
<dbReference type="InterPro" id="IPR016162">
    <property type="entry name" value="Ald_DH_N"/>
</dbReference>
<dbReference type="EC" id="1.2.1.8" evidence="4"/>
<protein>
    <submittedName>
        <fullName evidence="4">NAD/NADP-dependent betaine aldehyde dehydrogenase</fullName>
        <ecNumber evidence="4">1.2.1.8</ecNumber>
    </submittedName>
</protein>
<dbReference type="SUPFAM" id="SSF53720">
    <property type="entry name" value="ALDH-like"/>
    <property type="match status" value="1"/>
</dbReference>
<comment type="similarity">
    <text evidence="1">Belongs to the aldehyde dehydrogenase family.</text>
</comment>
<evidence type="ECO:0000256" key="1">
    <source>
        <dbReference type="ARBA" id="ARBA00009986"/>
    </source>
</evidence>
<organism evidence="4">
    <name type="scientific">bioreactor metagenome</name>
    <dbReference type="NCBI Taxonomy" id="1076179"/>
    <lineage>
        <taxon>unclassified sequences</taxon>
        <taxon>metagenomes</taxon>
        <taxon>ecological metagenomes</taxon>
    </lineage>
</organism>